<name>A0A2A6DXV1_9BACL</name>
<evidence type="ECO:0000313" key="2">
    <source>
        <dbReference type="Proteomes" id="UP000243688"/>
    </source>
</evidence>
<organism evidence="1 2">
    <name type="scientific">Candidatus Reconcilbacillus cellulovorans</name>
    <dbReference type="NCBI Taxonomy" id="1906605"/>
    <lineage>
        <taxon>Bacteria</taxon>
        <taxon>Bacillati</taxon>
        <taxon>Bacillota</taxon>
        <taxon>Bacilli</taxon>
        <taxon>Bacillales</taxon>
        <taxon>Paenibacillaceae</taxon>
        <taxon>Candidatus Reconcilbacillus</taxon>
    </lineage>
</organism>
<dbReference type="EMBL" id="MOXJ01000036">
    <property type="protein sequence ID" value="PDO09512.1"/>
    <property type="molecule type" value="Genomic_DNA"/>
</dbReference>
<comment type="caution">
    <text evidence="1">The sequence shown here is derived from an EMBL/GenBank/DDBJ whole genome shotgun (WGS) entry which is preliminary data.</text>
</comment>
<accession>A0A2A6DXV1</accession>
<evidence type="ECO:0000313" key="1">
    <source>
        <dbReference type="EMBL" id="PDO09512.1"/>
    </source>
</evidence>
<gene>
    <name evidence="1" type="ORF">BLM47_12150</name>
</gene>
<reference evidence="1 2" key="1">
    <citation type="submission" date="2016-12" db="EMBL/GenBank/DDBJ databases">
        <title>Candidatus Reconcilibacillus cellulovorans genome.</title>
        <authorList>
            <person name="Kolinko S."/>
            <person name="Wu Y.-W."/>
            <person name="Tachea F."/>
            <person name="Denzel E."/>
            <person name="Hiras J."/>
            <person name="Baecker N."/>
            <person name="Chan L.J."/>
            <person name="Eichorst S.A."/>
            <person name="Frey D."/>
            <person name="Adams P.D."/>
            <person name="Pray T."/>
            <person name="Tanjore D."/>
            <person name="Petzold C.J."/>
            <person name="Gladden J.M."/>
            <person name="Simmons B.A."/>
            <person name="Singer S.W."/>
        </authorList>
    </citation>
    <scope>NUCLEOTIDE SEQUENCE [LARGE SCALE GENOMIC DNA]</scope>
    <source>
        <strain evidence="1">JTherm</strain>
    </source>
</reference>
<dbReference type="Proteomes" id="UP000243688">
    <property type="component" value="Unassembled WGS sequence"/>
</dbReference>
<protein>
    <recommendedName>
        <fullName evidence="3">WYL domain-containing protein</fullName>
    </recommendedName>
</protein>
<dbReference type="AlphaFoldDB" id="A0A2A6DXV1"/>
<evidence type="ECO:0008006" key="3">
    <source>
        <dbReference type="Google" id="ProtNLM"/>
    </source>
</evidence>
<proteinExistence type="predicted"/>
<sequence length="76" mass="8715">MFFDLIRNRRTVRIYYGREEGSILTTIKRYYPKTDMIRIADGDALIPLRAVAKIEVVDEPATEAHSAFSSPGQARR</sequence>